<dbReference type="PANTHER" id="PTHR33392:SF6">
    <property type="entry name" value="POLYISOPRENYL-TEICHOIC ACID--PEPTIDOGLYCAN TEICHOIC ACID TRANSFERASE TAGU"/>
    <property type="match status" value="1"/>
</dbReference>
<proteinExistence type="inferred from homology"/>
<comment type="caution">
    <text evidence="3">The sequence shown here is derived from an EMBL/GenBank/DDBJ whole genome shotgun (WGS) entry which is preliminary data.</text>
</comment>
<dbReference type="OrthoDB" id="9782542at2"/>
<gene>
    <name evidence="3" type="ORF">GB881_00535</name>
</gene>
<keyword evidence="4" id="KW-1185">Reference proteome</keyword>
<evidence type="ECO:0000256" key="1">
    <source>
        <dbReference type="ARBA" id="ARBA00006068"/>
    </source>
</evidence>
<dbReference type="InterPro" id="IPR050922">
    <property type="entry name" value="LytR/CpsA/Psr_CW_biosynth"/>
</dbReference>
<dbReference type="InterPro" id="IPR004474">
    <property type="entry name" value="LytR_CpsA_psr"/>
</dbReference>
<dbReference type="EMBL" id="WHPC01000001">
    <property type="protein sequence ID" value="MPV35546.1"/>
    <property type="molecule type" value="Genomic_DNA"/>
</dbReference>
<accession>A0A6N7EHC0</accession>
<comment type="similarity">
    <text evidence="1">Belongs to the LytR/CpsA/Psr (LCP) family.</text>
</comment>
<dbReference type="AlphaFoldDB" id="A0A6N7EHC0"/>
<dbReference type="NCBIfam" id="TIGR00350">
    <property type="entry name" value="lytR_cpsA_psr"/>
    <property type="match status" value="1"/>
</dbReference>
<protein>
    <submittedName>
        <fullName evidence="3">LytR family transcriptional regulator</fullName>
    </submittedName>
</protein>
<dbReference type="Proteomes" id="UP000437709">
    <property type="component" value="Unassembled WGS sequence"/>
</dbReference>
<dbReference type="Gene3D" id="3.40.630.190">
    <property type="entry name" value="LCP protein"/>
    <property type="match status" value="1"/>
</dbReference>
<dbReference type="PANTHER" id="PTHR33392">
    <property type="entry name" value="POLYISOPRENYL-TEICHOIC ACID--PEPTIDOGLYCAN TEICHOIC ACID TRANSFERASE TAGU"/>
    <property type="match status" value="1"/>
</dbReference>
<feature type="domain" description="Cell envelope-related transcriptional attenuator" evidence="2">
    <location>
        <begin position="86"/>
        <end position="227"/>
    </location>
</feature>
<dbReference type="Pfam" id="PF03816">
    <property type="entry name" value="LytR_cpsA_psr"/>
    <property type="match status" value="1"/>
</dbReference>
<evidence type="ECO:0000313" key="3">
    <source>
        <dbReference type="EMBL" id="MPV35546.1"/>
    </source>
</evidence>
<organism evidence="3 4">
    <name type="scientific">Georgenia subflava</name>
    <dbReference type="NCBI Taxonomy" id="1622177"/>
    <lineage>
        <taxon>Bacteria</taxon>
        <taxon>Bacillati</taxon>
        <taxon>Actinomycetota</taxon>
        <taxon>Actinomycetes</taxon>
        <taxon>Micrococcales</taxon>
        <taxon>Bogoriellaceae</taxon>
        <taxon>Georgenia</taxon>
    </lineage>
</organism>
<evidence type="ECO:0000259" key="2">
    <source>
        <dbReference type="Pfam" id="PF03816"/>
    </source>
</evidence>
<evidence type="ECO:0000313" key="4">
    <source>
        <dbReference type="Proteomes" id="UP000437709"/>
    </source>
</evidence>
<sequence length="335" mass="35605">MALVVALLLLAPIVGGLVGGVLYLQHRLGASIEEFADPFAGLLDRPDPAGGAAAGQSRAPVTILALGSDSRTSAGDPEEWSFGAQRTDAIMLAQVSGDRRHVSVMSIPRDSWVPIPGWGTHKINAAFSWGGPSLMVQTVEDLVGVRIDHVVIVDFSSFVALTDALGGVDIFLPDGLQHGKAQLVPGTHRLDGAQALAYTRDRTDVPGGDFGRMQRQQNWIRAMFKAASSERLAQNPAGVLGLLETVAANVAVDETFTMTKMRGLAWSMIATDLDDGVFFTAPVAELGRSPDGRQAIVLLDETRLDAIGAAFAEDRVPEFLETHPDGLRQLDGAVH</sequence>
<name>A0A6N7EHC0_9MICO</name>
<reference evidence="3 4" key="1">
    <citation type="submission" date="2019-10" db="EMBL/GenBank/DDBJ databases">
        <title>Georgenia wutianyii sp. nov. and Georgenia yuyongxinii sp. nov. isolated from plateau pika (Ochotona curzoniae) in the Qinghai-Tibet plateau of China.</title>
        <authorList>
            <person name="Tian Z."/>
        </authorList>
    </citation>
    <scope>NUCLEOTIDE SEQUENCE [LARGE SCALE GENOMIC DNA]</scope>
    <source>
        <strain evidence="3 4">JCM 19765</strain>
    </source>
</reference>